<feature type="region of interest" description="Disordered" evidence="5">
    <location>
        <begin position="82"/>
        <end position="138"/>
    </location>
</feature>
<evidence type="ECO:0000256" key="2">
    <source>
        <dbReference type="ARBA" id="ARBA00008332"/>
    </source>
</evidence>
<comment type="subcellular location">
    <subcellularLocation>
        <location evidence="1">Cytoplasm</location>
    </subcellularLocation>
</comment>
<feature type="compositionally biased region" description="Polar residues" evidence="5">
    <location>
        <begin position="276"/>
        <end position="286"/>
    </location>
</feature>
<proteinExistence type="inferred from homology"/>
<evidence type="ECO:0000256" key="5">
    <source>
        <dbReference type="SAM" id="MobiDB-lite"/>
    </source>
</evidence>
<evidence type="ECO:0000313" key="6">
    <source>
        <dbReference type="EMBL" id="MBW83906.1"/>
    </source>
</evidence>
<protein>
    <submittedName>
        <fullName evidence="6">Uncharacterized protein LOC105132232 isoform X1</fullName>
    </submittedName>
</protein>
<keyword evidence="4" id="KW-0597">Phosphoprotein</keyword>
<evidence type="ECO:0000256" key="3">
    <source>
        <dbReference type="ARBA" id="ARBA00022490"/>
    </source>
</evidence>
<keyword evidence="3" id="KW-0963">Cytoplasm</keyword>
<accession>A0A2P2IRT1</accession>
<evidence type="ECO:0000256" key="1">
    <source>
        <dbReference type="ARBA" id="ARBA00004496"/>
    </source>
</evidence>
<feature type="region of interest" description="Disordered" evidence="5">
    <location>
        <begin position="269"/>
        <end position="343"/>
    </location>
</feature>
<dbReference type="InterPro" id="IPR019376">
    <property type="entry name" value="Myeloid_leukemia_factor"/>
</dbReference>
<dbReference type="GO" id="GO:0005737">
    <property type="term" value="C:cytoplasm"/>
    <property type="evidence" value="ECO:0007669"/>
    <property type="project" value="UniProtKB-SubCell"/>
</dbReference>
<dbReference type="Pfam" id="PF10248">
    <property type="entry name" value="Mlf1IP"/>
    <property type="match status" value="1"/>
</dbReference>
<dbReference type="AlphaFoldDB" id="A0A2P2IRT1"/>
<feature type="compositionally biased region" description="Basic and acidic residues" evidence="5">
    <location>
        <begin position="326"/>
        <end position="335"/>
    </location>
</feature>
<organism evidence="6">
    <name type="scientific">Rhizophora mucronata</name>
    <name type="common">Asiatic mangrove</name>
    <dbReference type="NCBI Taxonomy" id="61149"/>
    <lineage>
        <taxon>Eukaryota</taxon>
        <taxon>Viridiplantae</taxon>
        <taxon>Streptophyta</taxon>
        <taxon>Embryophyta</taxon>
        <taxon>Tracheophyta</taxon>
        <taxon>Spermatophyta</taxon>
        <taxon>Magnoliopsida</taxon>
        <taxon>eudicotyledons</taxon>
        <taxon>Gunneridae</taxon>
        <taxon>Pentapetalae</taxon>
        <taxon>rosids</taxon>
        <taxon>fabids</taxon>
        <taxon>Malpighiales</taxon>
        <taxon>Rhizophoraceae</taxon>
        <taxon>Rhizophora</taxon>
    </lineage>
</organism>
<comment type="similarity">
    <text evidence="2">Belongs to the MLF family.</text>
</comment>
<dbReference type="EMBL" id="GGEC01003423">
    <property type="protein sequence ID" value="MBW83906.1"/>
    <property type="molecule type" value="Transcribed_RNA"/>
</dbReference>
<evidence type="ECO:0000256" key="4">
    <source>
        <dbReference type="ARBA" id="ARBA00022553"/>
    </source>
</evidence>
<reference evidence="6" key="1">
    <citation type="submission" date="2018-02" db="EMBL/GenBank/DDBJ databases">
        <title>Rhizophora mucronata_Transcriptome.</title>
        <authorList>
            <person name="Meera S.P."/>
            <person name="Sreeshan A."/>
            <person name="Augustine A."/>
        </authorList>
    </citation>
    <scope>NUCLEOTIDE SEQUENCE</scope>
    <source>
        <tissue evidence="6">Leaf</tissue>
    </source>
</reference>
<name>A0A2P2IRT1_RHIMU</name>
<sequence>MQGRGGGRDPFDDFGDPFAGFGGFGSFGGHRSLLSNFMGGRNPFDDPFFTRPFGGGMFESGLFGPSGSPLVNTMQPSAFIEHEAPAEPKRSRGPIIEELDSDDENKEGKEEKRDNPRKHGRSSKGPYVEEPDVTGARKSNQLQYGTEYGGFNAMGSQSQARSLTFQSSSVTYGGANGACYTSSKMRRTGSDGVTIEESKEADTATGQAAHNIFRGLQNKGHSVSRKLGSDGKVDTMQTLHNINEDELARFEKAWKGNVKQHLPGWNGSIAGHNNLGAGSSAQSARPSQGGWALPSTEDPYHTGRLTPNATDRAGPYRLQNSGRMRSSSDVRDKSSHSRWIARG</sequence>
<dbReference type="PANTHER" id="PTHR13105">
    <property type="entry name" value="MYELOID LEUKEMIA FACTOR"/>
    <property type="match status" value="1"/>
</dbReference>